<comment type="caution">
    <text evidence="1">The sequence shown here is derived from an EMBL/GenBank/DDBJ whole genome shotgun (WGS) entry which is preliminary data.</text>
</comment>
<dbReference type="EMBL" id="DXCQ01000059">
    <property type="protein sequence ID" value="HIY97314.1"/>
    <property type="molecule type" value="Genomic_DNA"/>
</dbReference>
<evidence type="ECO:0000313" key="1">
    <source>
        <dbReference type="EMBL" id="HIY97314.1"/>
    </source>
</evidence>
<proteinExistence type="predicted"/>
<dbReference type="AlphaFoldDB" id="A0A9D2A0I4"/>
<reference evidence="1" key="1">
    <citation type="journal article" date="2021" name="PeerJ">
        <title>Extensive microbial diversity within the chicken gut microbiome revealed by metagenomics and culture.</title>
        <authorList>
            <person name="Gilroy R."/>
            <person name="Ravi A."/>
            <person name="Getino M."/>
            <person name="Pursley I."/>
            <person name="Horton D.L."/>
            <person name="Alikhan N.F."/>
            <person name="Baker D."/>
            <person name="Gharbi K."/>
            <person name="Hall N."/>
            <person name="Watson M."/>
            <person name="Adriaenssens E.M."/>
            <person name="Foster-Nyarko E."/>
            <person name="Jarju S."/>
            <person name="Secka A."/>
            <person name="Antonio M."/>
            <person name="Oren A."/>
            <person name="Chaudhuri R.R."/>
            <person name="La Ragione R."/>
            <person name="Hildebrand F."/>
            <person name="Pallen M.J."/>
        </authorList>
    </citation>
    <scope>NUCLEOTIDE SEQUENCE</scope>
    <source>
        <strain evidence="1">1345</strain>
    </source>
</reference>
<organism evidence="1 2">
    <name type="scientific">Candidatus Borkfalkia excrementigallinarum</name>
    <dbReference type="NCBI Taxonomy" id="2838506"/>
    <lineage>
        <taxon>Bacteria</taxon>
        <taxon>Bacillati</taxon>
        <taxon>Bacillota</taxon>
        <taxon>Clostridia</taxon>
        <taxon>Christensenellales</taxon>
        <taxon>Christensenellaceae</taxon>
        <taxon>Candidatus Borkfalkia</taxon>
    </lineage>
</organism>
<sequence length="76" mass="8534">MRKLTDGAVRAKTLLERESAPLSEECERVLALDLERTLAAYFSLNGGVRLKITREENYIITVRAEAVQVKPFGVVK</sequence>
<gene>
    <name evidence="1" type="ORF">H9729_06465</name>
</gene>
<reference evidence="1" key="2">
    <citation type="submission" date="2021-04" db="EMBL/GenBank/DDBJ databases">
        <authorList>
            <person name="Gilroy R."/>
        </authorList>
    </citation>
    <scope>NUCLEOTIDE SEQUENCE</scope>
    <source>
        <strain evidence="1">1345</strain>
    </source>
</reference>
<name>A0A9D2A0I4_9FIRM</name>
<dbReference type="Proteomes" id="UP000886750">
    <property type="component" value="Unassembled WGS sequence"/>
</dbReference>
<accession>A0A9D2A0I4</accession>
<evidence type="ECO:0000313" key="2">
    <source>
        <dbReference type="Proteomes" id="UP000886750"/>
    </source>
</evidence>
<protein>
    <submittedName>
        <fullName evidence="1">Uncharacterized protein</fullName>
    </submittedName>
</protein>